<evidence type="ECO:0000313" key="4">
    <source>
        <dbReference type="EMBL" id="KFC01036.1"/>
    </source>
</evidence>
<dbReference type="OrthoDB" id="3180855at2"/>
<dbReference type="InterPro" id="IPR006379">
    <property type="entry name" value="HAD-SF_hydro_IIB"/>
</dbReference>
<keyword evidence="5" id="KW-1185">Reference proteome</keyword>
<dbReference type="SFLD" id="SFLDG01140">
    <property type="entry name" value="C2.B:_Phosphomannomutase_and_P"/>
    <property type="match status" value="1"/>
</dbReference>
<comment type="caution">
    <text evidence="4">The sequence shown here is derived from an EMBL/GenBank/DDBJ whole genome shotgun (WGS) entry which is preliminary data.</text>
</comment>
<dbReference type="AlphaFoldDB" id="A0A084ZU91"/>
<accession>A0A084ZU91</accession>
<dbReference type="GO" id="GO:0016791">
    <property type="term" value="F:phosphatase activity"/>
    <property type="evidence" value="ECO:0007669"/>
    <property type="project" value="TreeGrafter"/>
</dbReference>
<keyword evidence="3" id="KW-0460">Magnesium</keyword>
<keyword evidence="2 4" id="KW-0378">Hydrolase</keyword>
<dbReference type="SFLD" id="SFLDS00003">
    <property type="entry name" value="Haloacid_Dehalogenase"/>
    <property type="match status" value="1"/>
</dbReference>
<reference evidence="5" key="1">
    <citation type="submission" date="2014-05" db="EMBL/GenBank/DDBJ databases">
        <title>ATOL: Assembling a taxonomically balanced genome-scale reconstruction of the evolutionary history of the Enterobacteriaceae.</title>
        <authorList>
            <person name="Plunkett G. III"/>
            <person name="Neeno-Eckwall E.C."/>
            <person name="Glasner J.D."/>
            <person name="Perna N.T."/>
        </authorList>
    </citation>
    <scope>NUCLEOTIDE SEQUENCE [LARGE SCALE GENOMIC DNA]</scope>
    <source>
        <strain evidence="5">ATCC 49490</strain>
    </source>
</reference>
<evidence type="ECO:0000313" key="5">
    <source>
        <dbReference type="Proteomes" id="UP000028630"/>
    </source>
</evidence>
<dbReference type="PANTHER" id="PTHR10000:SF53">
    <property type="entry name" value="5-AMINO-6-(5-PHOSPHO-D-RIBITYLAMINO)URACIL PHOSPHATASE YBJI-RELATED"/>
    <property type="match status" value="1"/>
</dbReference>
<dbReference type="GO" id="GO:0005829">
    <property type="term" value="C:cytosol"/>
    <property type="evidence" value="ECO:0007669"/>
    <property type="project" value="TreeGrafter"/>
</dbReference>
<name>A0A084ZU91_9ENTR</name>
<dbReference type="RefSeq" id="WP_038159976.1">
    <property type="nucleotide sequence ID" value="NZ_JMTB01000105.1"/>
</dbReference>
<dbReference type="Gene3D" id="3.30.1240.10">
    <property type="match status" value="1"/>
</dbReference>
<dbReference type="SUPFAM" id="SSF56784">
    <property type="entry name" value="HAD-like"/>
    <property type="match status" value="1"/>
</dbReference>
<protein>
    <submittedName>
        <fullName evidence="4">YbjI family protein</fullName>
        <ecNumber evidence="4">3.-.-.-</ecNumber>
        <ecNumber evidence="4">3.1.3.-</ecNumber>
    </submittedName>
</protein>
<dbReference type="PROSITE" id="PS01229">
    <property type="entry name" value="COF_2"/>
    <property type="match status" value="1"/>
</dbReference>
<gene>
    <name evidence="4" type="primary">ybjI</name>
    <name evidence="4" type="ORF">GTGU_03553</name>
</gene>
<dbReference type="EMBL" id="JMTB01000105">
    <property type="protein sequence ID" value="KFC01036.1"/>
    <property type="molecule type" value="Genomic_DNA"/>
</dbReference>
<dbReference type="EC" id="3.1.3.-" evidence="4"/>
<dbReference type="NCBIfam" id="TIGR01484">
    <property type="entry name" value="HAD-SF-IIB"/>
    <property type="match status" value="1"/>
</dbReference>
<dbReference type="GO" id="GO:0000287">
    <property type="term" value="F:magnesium ion binding"/>
    <property type="evidence" value="ECO:0007669"/>
    <property type="project" value="TreeGrafter"/>
</dbReference>
<dbReference type="EC" id="3.-.-.-" evidence="4"/>
<dbReference type="SFLD" id="SFLDG01144">
    <property type="entry name" value="C2.B.4:_PGP_Like"/>
    <property type="match status" value="1"/>
</dbReference>
<dbReference type="Proteomes" id="UP000028630">
    <property type="component" value="Unassembled WGS sequence"/>
</dbReference>
<proteinExistence type="predicted"/>
<evidence type="ECO:0000256" key="3">
    <source>
        <dbReference type="ARBA" id="ARBA00022842"/>
    </source>
</evidence>
<sequence>MSVKLIAVDMDGTFLNDAKTYNRARFLQQYQRMKQQGIRFVVASGNQYYQLKSFFPEIAAEIAFVAENGGWVVNAGEDVYNSDLPKSHFDKVVRYLQTRSEFEIIACGKNSAYTLRKYDDAFVTMAARYYHRLERVDDFNNIDDTFLKFGLNIDDSLVPEMQALLHEELGDIMTAVTTGHGSIDLIIPGIHKANGLRLLQAQWGIEDKDVLAFGDSGNDLEMLRQAGYGFAMANASPAVKAVACFEAPNNNDEGVLEIIEKALNQDAPFR</sequence>
<dbReference type="InterPro" id="IPR036412">
    <property type="entry name" value="HAD-like_sf"/>
</dbReference>
<evidence type="ECO:0000256" key="1">
    <source>
        <dbReference type="ARBA" id="ARBA00022723"/>
    </source>
</evidence>
<organism evidence="4 5">
    <name type="scientific">Trabulsiella guamensis ATCC 49490</name>
    <dbReference type="NCBI Taxonomy" id="1005994"/>
    <lineage>
        <taxon>Bacteria</taxon>
        <taxon>Pseudomonadati</taxon>
        <taxon>Pseudomonadota</taxon>
        <taxon>Gammaproteobacteria</taxon>
        <taxon>Enterobacterales</taxon>
        <taxon>Enterobacteriaceae</taxon>
        <taxon>Trabulsiella</taxon>
    </lineage>
</organism>
<evidence type="ECO:0000256" key="2">
    <source>
        <dbReference type="ARBA" id="ARBA00022801"/>
    </source>
</evidence>
<dbReference type="InterPro" id="IPR000150">
    <property type="entry name" value="Cof"/>
</dbReference>
<dbReference type="InterPro" id="IPR023214">
    <property type="entry name" value="HAD_sf"/>
</dbReference>
<dbReference type="eggNOG" id="COG0561">
    <property type="taxonomic scope" value="Bacteria"/>
</dbReference>
<keyword evidence="1" id="KW-0479">Metal-binding</keyword>
<dbReference type="PANTHER" id="PTHR10000">
    <property type="entry name" value="PHOSPHOSERINE PHOSPHATASE"/>
    <property type="match status" value="1"/>
</dbReference>
<dbReference type="NCBIfam" id="TIGR00099">
    <property type="entry name" value="Cof-subfamily"/>
    <property type="match status" value="1"/>
</dbReference>
<dbReference type="Pfam" id="PF08282">
    <property type="entry name" value="Hydrolase_3"/>
    <property type="match status" value="1"/>
</dbReference>
<dbReference type="CDD" id="cd07518">
    <property type="entry name" value="HAD_YbiV-Like"/>
    <property type="match status" value="1"/>
</dbReference>
<dbReference type="Gene3D" id="3.40.50.1000">
    <property type="entry name" value="HAD superfamily/HAD-like"/>
    <property type="match status" value="1"/>
</dbReference>